<dbReference type="EMBL" id="JASSZA010000019">
    <property type="protein sequence ID" value="KAK2088147.1"/>
    <property type="molecule type" value="Genomic_DNA"/>
</dbReference>
<dbReference type="PANTHER" id="PTHR11785">
    <property type="entry name" value="AMINO ACID TRANSPORTER"/>
    <property type="match status" value="1"/>
</dbReference>
<dbReference type="InterPro" id="IPR002293">
    <property type="entry name" value="AA/rel_permease1"/>
</dbReference>
<keyword evidence="3 6" id="KW-1133">Transmembrane helix</keyword>
<comment type="subcellular location">
    <subcellularLocation>
        <location evidence="1">Membrane</location>
        <topology evidence="1">Multi-pass membrane protein</topology>
    </subcellularLocation>
</comment>
<dbReference type="Proteomes" id="UP001266305">
    <property type="component" value="Unassembled WGS sequence"/>
</dbReference>
<keyword evidence="4 6" id="KW-0472">Membrane</keyword>
<dbReference type="Pfam" id="PF13520">
    <property type="entry name" value="AA_permease_2"/>
    <property type="match status" value="1"/>
</dbReference>
<evidence type="ECO:0000256" key="6">
    <source>
        <dbReference type="SAM" id="Phobius"/>
    </source>
</evidence>
<dbReference type="PANTHER" id="PTHR11785:SF354">
    <property type="entry name" value="B(0,+)-TYPE AMINO ACID TRANSPORTER 1"/>
    <property type="match status" value="1"/>
</dbReference>
<comment type="caution">
    <text evidence="7">The sequence shown here is derived from an EMBL/GenBank/DDBJ whole genome shotgun (WGS) entry which is preliminary data.</text>
</comment>
<evidence type="ECO:0000256" key="2">
    <source>
        <dbReference type="ARBA" id="ARBA00022692"/>
    </source>
</evidence>
<evidence type="ECO:0000256" key="4">
    <source>
        <dbReference type="ARBA" id="ARBA00023136"/>
    </source>
</evidence>
<keyword evidence="2 6" id="KW-0812">Transmembrane</keyword>
<sequence>MGMYQNPFHWERDQPCPTNPSPRKHGRNSVGGSLVSERNTKNFENSFEGTQLSVGAISLAFYNGLWAYDGWNQLNYITEELQNPYRNLPLAIVIGIPLVMTCYILMNVSYFTVMTATELLQSQAVAVVSAWVSLLEGLWLMGRVEESEAMPRAEVGPRVPWEAIAPS</sequence>
<dbReference type="Gene3D" id="1.20.1740.10">
    <property type="entry name" value="Amino acid/polyamine transporter I"/>
    <property type="match status" value="1"/>
</dbReference>
<evidence type="ECO:0000256" key="5">
    <source>
        <dbReference type="SAM" id="MobiDB-lite"/>
    </source>
</evidence>
<keyword evidence="8" id="KW-1185">Reference proteome</keyword>
<evidence type="ECO:0000313" key="7">
    <source>
        <dbReference type="EMBL" id="KAK2088147.1"/>
    </source>
</evidence>
<proteinExistence type="predicted"/>
<gene>
    <name evidence="7" type="primary">SLC7A9_2</name>
    <name evidence="7" type="ORF">P7K49_034054</name>
</gene>
<reference evidence="7 8" key="1">
    <citation type="submission" date="2023-05" db="EMBL/GenBank/DDBJ databases">
        <title>B98-5 Cell Line De Novo Hybrid Assembly: An Optical Mapping Approach.</title>
        <authorList>
            <person name="Kananen K."/>
            <person name="Auerbach J.A."/>
            <person name="Kautto E."/>
            <person name="Blachly J.S."/>
        </authorList>
    </citation>
    <scope>NUCLEOTIDE SEQUENCE [LARGE SCALE GENOMIC DNA]</scope>
    <source>
        <strain evidence="7">B95-8</strain>
        <tissue evidence="7">Cell line</tissue>
    </source>
</reference>
<accession>A0ABQ9TVG1</accession>
<feature type="region of interest" description="Disordered" evidence="5">
    <location>
        <begin position="11"/>
        <end position="35"/>
    </location>
</feature>
<evidence type="ECO:0000256" key="3">
    <source>
        <dbReference type="ARBA" id="ARBA00022989"/>
    </source>
</evidence>
<dbReference type="InterPro" id="IPR050598">
    <property type="entry name" value="AminoAcid_Transporter"/>
</dbReference>
<protein>
    <submittedName>
        <fullName evidence="7">B(0,+)-type amino acid transporter 1</fullName>
    </submittedName>
</protein>
<organism evidence="7 8">
    <name type="scientific">Saguinus oedipus</name>
    <name type="common">Cotton-top tamarin</name>
    <name type="synonym">Oedipomidas oedipus</name>
    <dbReference type="NCBI Taxonomy" id="9490"/>
    <lineage>
        <taxon>Eukaryota</taxon>
        <taxon>Metazoa</taxon>
        <taxon>Chordata</taxon>
        <taxon>Craniata</taxon>
        <taxon>Vertebrata</taxon>
        <taxon>Euteleostomi</taxon>
        <taxon>Mammalia</taxon>
        <taxon>Eutheria</taxon>
        <taxon>Euarchontoglires</taxon>
        <taxon>Primates</taxon>
        <taxon>Haplorrhini</taxon>
        <taxon>Platyrrhini</taxon>
        <taxon>Cebidae</taxon>
        <taxon>Callitrichinae</taxon>
        <taxon>Saguinus</taxon>
    </lineage>
</organism>
<name>A0ABQ9TVG1_SAGOE</name>
<feature type="transmembrane region" description="Helical" evidence="6">
    <location>
        <begin position="90"/>
        <end position="111"/>
    </location>
</feature>
<evidence type="ECO:0000313" key="8">
    <source>
        <dbReference type="Proteomes" id="UP001266305"/>
    </source>
</evidence>
<evidence type="ECO:0000256" key="1">
    <source>
        <dbReference type="ARBA" id="ARBA00004141"/>
    </source>
</evidence>